<protein>
    <submittedName>
        <fullName evidence="1">Uncharacterized protein</fullName>
    </submittedName>
</protein>
<dbReference type="Proteomes" id="UP000238916">
    <property type="component" value="Unassembled WGS sequence"/>
</dbReference>
<proteinExistence type="predicted"/>
<evidence type="ECO:0000313" key="1">
    <source>
        <dbReference type="EMBL" id="SPF37068.1"/>
    </source>
</evidence>
<evidence type="ECO:0000313" key="2">
    <source>
        <dbReference type="Proteomes" id="UP000238916"/>
    </source>
</evidence>
<gene>
    <name evidence="1" type="ORF">SBF1_1720018</name>
</gene>
<organism evidence="1 2">
    <name type="scientific">Candidatus Desulfosporosinus infrequens</name>
    <dbReference type="NCBI Taxonomy" id="2043169"/>
    <lineage>
        <taxon>Bacteria</taxon>
        <taxon>Bacillati</taxon>
        <taxon>Bacillota</taxon>
        <taxon>Clostridia</taxon>
        <taxon>Eubacteriales</taxon>
        <taxon>Desulfitobacteriaceae</taxon>
        <taxon>Desulfosporosinus</taxon>
    </lineage>
</organism>
<dbReference type="EMBL" id="OMOF01000082">
    <property type="protein sequence ID" value="SPF37068.1"/>
    <property type="molecule type" value="Genomic_DNA"/>
</dbReference>
<reference evidence="2" key="1">
    <citation type="submission" date="2018-02" db="EMBL/GenBank/DDBJ databases">
        <authorList>
            <person name="Hausmann B."/>
        </authorList>
    </citation>
    <scope>NUCLEOTIDE SEQUENCE [LARGE SCALE GENOMIC DNA]</scope>
    <source>
        <strain evidence="2">Peat soil MAG SbF1</strain>
    </source>
</reference>
<accession>A0A2U3KBS0</accession>
<dbReference type="AlphaFoldDB" id="A0A2U3KBS0"/>
<sequence>MTIIYIPFNVTGHGCHGNKNIEKYSSFVVAGHVECFIGLYVRLKALV</sequence>
<name>A0A2U3KBS0_9FIRM</name>